<protein>
    <submittedName>
        <fullName evidence="1">Uncharacterized protein</fullName>
    </submittedName>
</protein>
<evidence type="ECO:0000313" key="1">
    <source>
        <dbReference type="EMBL" id="KAK8782562.1"/>
    </source>
</evidence>
<sequence length="416" mass="47657">MMPFKPGHSNLRQFSVYVSCQNLCSSCAQFGEFCWCYLRLKMQRGMLIVALLIVGFGLCATKQPREKQKSSKTYTRTLEMIRKDEDLRLLMFSPQIARRIPSCLISKYIKRKNKGARRTLEINKLETGTKFSQLETTIRIYVNKSTPASLQVKFEGVSLPASWMEPQYLKYVKRKQCIILGSSHDKGRRPPCVLWGYNHTIKCQKRFVEKCGTGAVVDLTKCTNTKEEKEAPPFSAEKLNSTQLYMRALNMMRTKDTLRLLMFSPKMAKKIPSCLISKFLKRTKEGARRTLKINKIEKGDRKLSQLRTQVRINVTNSSHPTLQLTFEGVSLPASWTDPQYVKYAKPQQCIILGTSPKEGRRSSCVLWGYNNTIYCQKTFVEKCGAGTVVDLTKCTNTGEEGKQRINGRYFHPTDNL</sequence>
<dbReference type="Proteomes" id="UP001321473">
    <property type="component" value="Unassembled WGS sequence"/>
</dbReference>
<comment type="caution">
    <text evidence="1">The sequence shown here is derived from an EMBL/GenBank/DDBJ whole genome shotgun (WGS) entry which is preliminary data.</text>
</comment>
<reference evidence="1 2" key="1">
    <citation type="journal article" date="2023" name="Arcadia Sci">
        <title>De novo assembly of a long-read Amblyomma americanum tick genome.</title>
        <authorList>
            <person name="Chou S."/>
            <person name="Poskanzer K.E."/>
            <person name="Rollins M."/>
            <person name="Thuy-Boun P.S."/>
        </authorList>
    </citation>
    <scope>NUCLEOTIDE SEQUENCE [LARGE SCALE GENOMIC DNA]</scope>
    <source>
        <strain evidence="1">F_SG_1</strain>
        <tissue evidence="1">Salivary glands</tissue>
    </source>
</reference>
<keyword evidence="2" id="KW-1185">Reference proteome</keyword>
<accession>A0AAQ4F7A9</accession>
<dbReference type="Gene3D" id="2.40.128.20">
    <property type="match status" value="2"/>
</dbReference>
<name>A0AAQ4F7A9_AMBAM</name>
<gene>
    <name evidence="1" type="ORF">V5799_016100</name>
</gene>
<dbReference type="AlphaFoldDB" id="A0AAQ4F7A9"/>
<dbReference type="InterPro" id="IPR012674">
    <property type="entry name" value="Calycin"/>
</dbReference>
<proteinExistence type="predicted"/>
<organism evidence="1 2">
    <name type="scientific">Amblyomma americanum</name>
    <name type="common">Lone star tick</name>
    <dbReference type="NCBI Taxonomy" id="6943"/>
    <lineage>
        <taxon>Eukaryota</taxon>
        <taxon>Metazoa</taxon>
        <taxon>Ecdysozoa</taxon>
        <taxon>Arthropoda</taxon>
        <taxon>Chelicerata</taxon>
        <taxon>Arachnida</taxon>
        <taxon>Acari</taxon>
        <taxon>Parasitiformes</taxon>
        <taxon>Ixodida</taxon>
        <taxon>Ixodoidea</taxon>
        <taxon>Ixodidae</taxon>
        <taxon>Amblyomminae</taxon>
        <taxon>Amblyomma</taxon>
    </lineage>
</organism>
<dbReference type="EMBL" id="JARKHS020006548">
    <property type="protein sequence ID" value="KAK8782562.1"/>
    <property type="molecule type" value="Genomic_DNA"/>
</dbReference>
<evidence type="ECO:0000313" key="2">
    <source>
        <dbReference type="Proteomes" id="UP001321473"/>
    </source>
</evidence>